<dbReference type="PROSITE" id="PS50043">
    <property type="entry name" value="HTH_LUXR_2"/>
    <property type="match status" value="1"/>
</dbReference>
<reference evidence="5 6" key="1">
    <citation type="submission" date="2018-05" db="EMBL/GenBank/DDBJ databases">
        <title>Genomic Encyclopedia of Archaeal and Bacterial Type Strains, Phase II (KMG-II): from individual species to whole genera.</title>
        <authorList>
            <person name="Goeker M."/>
        </authorList>
    </citation>
    <scope>NUCLEOTIDE SEQUENCE [LARGE SCALE GENOMIC DNA]</scope>
    <source>
        <strain evidence="5 6">DSM 45184</strain>
    </source>
</reference>
<dbReference type="GO" id="GO:0006355">
    <property type="term" value="P:regulation of DNA-templated transcription"/>
    <property type="evidence" value="ECO:0007669"/>
    <property type="project" value="InterPro"/>
</dbReference>
<dbReference type="InterPro" id="IPR029016">
    <property type="entry name" value="GAF-like_dom_sf"/>
</dbReference>
<dbReference type="Proteomes" id="UP000245697">
    <property type="component" value="Unassembled WGS sequence"/>
</dbReference>
<dbReference type="PANTHER" id="PTHR44688">
    <property type="entry name" value="DNA-BINDING TRANSCRIPTIONAL ACTIVATOR DEVR_DOSR"/>
    <property type="match status" value="1"/>
</dbReference>
<evidence type="ECO:0000313" key="5">
    <source>
        <dbReference type="EMBL" id="PWK48737.1"/>
    </source>
</evidence>
<evidence type="ECO:0000256" key="1">
    <source>
        <dbReference type="ARBA" id="ARBA00023015"/>
    </source>
</evidence>
<keyword evidence="2" id="KW-0238">DNA-binding</keyword>
<organism evidence="5 6">
    <name type="scientific">Actinoplanes xinjiangensis</name>
    <dbReference type="NCBI Taxonomy" id="512350"/>
    <lineage>
        <taxon>Bacteria</taxon>
        <taxon>Bacillati</taxon>
        <taxon>Actinomycetota</taxon>
        <taxon>Actinomycetes</taxon>
        <taxon>Micromonosporales</taxon>
        <taxon>Micromonosporaceae</taxon>
        <taxon>Actinoplanes</taxon>
    </lineage>
</organism>
<keyword evidence="6" id="KW-1185">Reference proteome</keyword>
<dbReference type="GO" id="GO:0003677">
    <property type="term" value="F:DNA binding"/>
    <property type="evidence" value="ECO:0007669"/>
    <property type="project" value="UniProtKB-KW"/>
</dbReference>
<evidence type="ECO:0000256" key="3">
    <source>
        <dbReference type="ARBA" id="ARBA00023163"/>
    </source>
</evidence>
<dbReference type="AlphaFoldDB" id="A0A316G2X3"/>
<dbReference type="InterPro" id="IPR016032">
    <property type="entry name" value="Sig_transdc_resp-reg_C-effctor"/>
</dbReference>
<dbReference type="PRINTS" id="PR00038">
    <property type="entry name" value="HTHLUXR"/>
</dbReference>
<keyword evidence="3" id="KW-0804">Transcription</keyword>
<evidence type="ECO:0000313" key="6">
    <source>
        <dbReference type="Proteomes" id="UP000245697"/>
    </source>
</evidence>
<proteinExistence type="predicted"/>
<evidence type="ECO:0000259" key="4">
    <source>
        <dbReference type="PROSITE" id="PS50043"/>
    </source>
</evidence>
<dbReference type="Pfam" id="PF01590">
    <property type="entry name" value="GAF"/>
    <property type="match status" value="1"/>
</dbReference>
<dbReference type="CDD" id="cd06170">
    <property type="entry name" value="LuxR_C_like"/>
    <property type="match status" value="1"/>
</dbReference>
<dbReference type="InterPro" id="IPR000792">
    <property type="entry name" value="Tscrpt_reg_LuxR_C"/>
</dbReference>
<feature type="domain" description="HTH luxR-type" evidence="4">
    <location>
        <begin position="246"/>
        <end position="311"/>
    </location>
</feature>
<dbReference type="InterPro" id="IPR036388">
    <property type="entry name" value="WH-like_DNA-bd_sf"/>
</dbReference>
<protein>
    <submittedName>
        <fullName evidence="5">GAF domain-containing protein</fullName>
    </submittedName>
</protein>
<dbReference type="Gene3D" id="1.10.10.10">
    <property type="entry name" value="Winged helix-like DNA-binding domain superfamily/Winged helix DNA-binding domain"/>
    <property type="match status" value="1"/>
</dbReference>
<sequence length="321" mass="34373">MPSGVRQRAEALIEALRPVLRHDAAWLSLLDPERWVQEPVAAHGHQQRVLRHLASAAFMVDVMRVGMHRQHRPIRVFDSPVPVSELPVWVDYFAPAGLAEGVSIPLVTADGRYLGLLGAHTESPEPLGDDALDLLVMLTPLIAHAVDPLRTLTTLAGMVRDARAGVVLTRAGRSEELPGMPGARAVGVSPAVLDLVGSLLTPGRTWARFLVPGEDRPGHGTLLQATALACPPEPPGHHRAMVLFGPPPQTYGLTARELQVLGLVVEGHTNAAIAVALHITARTAVGHLEHIMRKLGAESRTAAAVRADRQGLYVPSGLLRI</sequence>
<dbReference type="Pfam" id="PF00196">
    <property type="entry name" value="GerE"/>
    <property type="match status" value="1"/>
</dbReference>
<dbReference type="SUPFAM" id="SSF46894">
    <property type="entry name" value="C-terminal effector domain of the bipartite response regulators"/>
    <property type="match status" value="1"/>
</dbReference>
<dbReference type="Gene3D" id="3.30.450.40">
    <property type="match status" value="1"/>
</dbReference>
<dbReference type="PANTHER" id="PTHR44688:SF16">
    <property type="entry name" value="DNA-BINDING TRANSCRIPTIONAL ACTIVATOR DEVR_DOSR"/>
    <property type="match status" value="1"/>
</dbReference>
<dbReference type="InterPro" id="IPR003018">
    <property type="entry name" value="GAF"/>
</dbReference>
<gene>
    <name evidence="5" type="ORF">BC793_10581</name>
</gene>
<keyword evidence="1" id="KW-0805">Transcription regulation</keyword>
<comment type="caution">
    <text evidence="5">The sequence shown here is derived from an EMBL/GenBank/DDBJ whole genome shotgun (WGS) entry which is preliminary data.</text>
</comment>
<name>A0A316G2X3_9ACTN</name>
<dbReference type="SMART" id="SM00421">
    <property type="entry name" value="HTH_LUXR"/>
    <property type="match status" value="1"/>
</dbReference>
<evidence type="ECO:0000256" key="2">
    <source>
        <dbReference type="ARBA" id="ARBA00023125"/>
    </source>
</evidence>
<accession>A0A316G2X3</accession>
<dbReference type="EMBL" id="QGGR01000005">
    <property type="protein sequence ID" value="PWK48737.1"/>
    <property type="molecule type" value="Genomic_DNA"/>
</dbReference>
<dbReference type="SUPFAM" id="SSF55781">
    <property type="entry name" value="GAF domain-like"/>
    <property type="match status" value="1"/>
</dbReference>